<evidence type="ECO:0000313" key="2">
    <source>
        <dbReference type="EMBL" id="RPD64612.1"/>
    </source>
</evidence>
<sequence>MSGTDKVSRQAQSHGSVPVSRSSSSQSASSQSTTPSPLPGSASIFGIGMLFNGNTEAPDKPRMLYFDANFWGGSSTTSPVSARLRFYNGDNVSFALYSEDPQPYMLFATVAQSQEGVDTCSGGSWIEYDLIGDIHWIVPIPGHHGQVLPMMIVGGPASEIDTKAATFVISANQYTQMLRSIGNVRAKVQISESPRYRNGKPLPFSEGSNASVAGTLAYVSRSAIPGAEDANELKADLFHLNLMNVVYFPRSNAWKPDNVASLSPVKPAGRRGAFAQGAPATPTSSGGAQQSRGGYGATAPFQGQVPIFHGVPQSPTQGLHNSMQPMGASLSGPGMTPPNWGQPTSMHASGSGSNSQKSLNKKRDRDNVDREDQDTNNMISRDDEQAVFGGGSRTVLSGKFAAHTGRGGTGAA</sequence>
<dbReference type="EMBL" id="ML122253">
    <property type="protein sequence ID" value="RPD64612.1"/>
    <property type="molecule type" value="Genomic_DNA"/>
</dbReference>
<evidence type="ECO:0000313" key="3">
    <source>
        <dbReference type="Proteomes" id="UP000313359"/>
    </source>
</evidence>
<proteinExistence type="predicted"/>
<protein>
    <submittedName>
        <fullName evidence="2">Uncharacterized protein</fullName>
    </submittedName>
</protein>
<feature type="compositionally biased region" description="Low complexity" evidence="1">
    <location>
        <begin position="13"/>
        <end position="40"/>
    </location>
</feature>
<feature type="region of interest" description="Disordered" evidence="1">
    <location>
        <begin position="270"/>
        <end position="391"/>
    </location>
</feature>
<evidence type="ECO:0000256" key="1">
    <source>
        <dbReference type="SAM" id="MobiDB-lite"/>
    </source>
</evidence>
<dbReference type="Proteomes" id="UP000313359">
    <property type="component" value="Unassembled WGS sequence"/>
</dbReference>
<feature type="region of interest" description="Disordered" evidence="1">
    <location>
        <begin position="1"/>
        <end position="40"/>
    </location>
</feature>
<feature type="compositionally biased region" description="Polar residues" evidence="1">
    <location>
        <begin position="339"/>
        <end position="358"/>
    </location>
</feature>
<gene>
    <name evidence="2" type="ORF">L227DRAFT_560467</name>
</gene>
<feature type="compositionally biased region" description="Polar residues" evidence="1">
    <location>
        <begin position="281"/>
        <end position="292"/>
    </location>
</feature>
<keyword evidence="3" id="KW-1185">Reference proteome</keyword>
<dbReference type="AlphaFoldDB" id="A0A5C2SLI5"/>
<accession>A0A5C2SLI5</accession>
<organism evidence="2 3">
    <name type="scientific">Lentinus tigrinus ALCF2SS1-6</name>
    <dbReference type="NCBI Taxonomy" id="1328759"/>
    <lineage>
        <taxon>Eukaryota</taxon>
        <taxon>Fungi</taxon>
        <taxon>Dikarya</taxon>
        <taxon>Basidiomycota</taxon>
        <taxon>Agaricomycotina</taxon>
        <taxon>Agaricomycetes</taxon>
        <taxon>Polyporales</taxon>
        <taxon>Polyporaceae</taxon>
        <taxon>Lentinus</taxon>
    </lineage>
</organism>
<feature type="compositionally biased region" description="Polar residues" evidence="1">
    <location>
        <begin position="313"/>
        <end position="324"/>
    </location>
</feature>
<reference evidence="2" key="1">
    <citation type="journal article" date="2018" name="Genome Biol. Evol.">
        <title>Genomics and development of Lentinus tigrinus, a white-rot wood-decaying mushroom with dimorphic fruiting bodies.</title>
        <authorList>
            <person name="Wu B."/>
            <person name="Xu Z."/>
            <person name="Knudson A."/>
            <person name="Carlson A."/>
            <person name="Chen N."/>
            <person name="Kovaka S."/>
            <person name="LaButti K."/>
            <person name="Lipzen A."/>
            <person name="Pennachio C."/>
            <person name="Riley R."/>
            <person name="Schakwitz W."/>
            <person name="Umezawa K."/>
            <person name="Ohm R.A."/>
            <person name="Grigoriev I.V."/>
            <person name="Nagy L.G."/>
            <person name="Gibbons J."/>
            <person name="Hibbett D."/>
        </authorList>
    </citation>
    <scope>NUCLEOTIDE SEQUENCE [LARGE SCALE GENOMIC DNA]</scope>
    <source>
        <strain evidence="2">ALCF2SS1-6</strain>
    </source>
</reference>
<dbReference type="STRING" id="1328759.A0A5C2SLI5"/>
<feature type="compositionally biased region" description="Basic and acidic residues" evidence="1">
    <location>
        <begin position="361"/>
        <end position="370"/>
    </location>
</feature>
<name>A0A5C2SLI5_9APHY</name>
<feature type="compositionally biased region" description="Polar residues" evidence="1">
    <location>
        <begin position="1"/>
        <end position="12"/>
    </location>
</feature>
<dbReference type="OrthoDB" id="2803498at2759"/>